<sequence>MKNRDLLGAIALLAALVATASAEYELARAVGFGEFTAACVPAALDVYALRAFSVRRDVPAVVAALILTNALAHLVSSGLLPVGVLLVVAVSAIAPLVLWRVKALSAPESVPQVSPVAREPQAPAKPAESGTAREPAHSADPLLAAARAFADQIQRDTGKPPSLRQLQAHFRVGQVRAQRIRTQLAASA</sequence>
<keyword evidence="3" id="KW-0732">Signal</keyword>
<feature type="chain" id="PRO_5042584907" description="DUF2637 domain-containing protein" evidence="3">
    <location>
        <begin position="23"/>
        <end position="188"/>
    </location>
</feature>
<evidence type="ECO:0000256" key="1">
    <source>
        <dbReference type="SAM" id="MobiDB-lite"/>
    </source>
</evidence>
<feature type="signal peptide" evidence="3">
    <location>
        <begin position="1"/>
        <end position="22"/>
    </location>
</feature>
<evidence type="ECO:0008006" key="6">
    <source>
        <dbReference type="Google" id="ProtNLM"/>
    </source>
</evidence>
<evidence type="ECO:0000313" key="4">
    <source>
        <dbReference type="EMBL" id="MDX3135409.1"/>
    </source>
</evidence>
<evidence type="ECO:0000256" key="2">
    <source>
        <dbReference type="SAM" id="Phobius"/>
    </source>
</evidence>
<organism evidence="4 5">
    <name type="scientific">Streptomyces europaeiscabiei</name>
    <dbReference type="NCBI Taxonomy" id="146819"/>
    <lineage>
        <taxon>Bacteria</taxon>
        <taxon>Bacillati</taxon>
        <taxon>Actinomycetota</taxon>
        <taxon>Actinomycetes</taxon>
        <taxon>Kitasatosporales</taxon>
        <taxon>Streptomycetaceae</taxon>
        <taxon>Streptomyces</taxon>
    </lineage>
</organism>
<feature type="transmembrane region" description="Helical" evidence="2">
    <location>
        <begin position="82"/>
        <end position="99"/>
    </location>
</feature>
<evidence type="ECO:0000313" key="5">
    <source>
        <dbReference type="Proteomes" id="UP001273589"/>
    </source>
</evidence>
<evidence type="ECO:0000256" key="3">
    <source>
        <dbReference type="SAM" id="SignalP"/>
    </source>
</evidence>
<feature type="region of interest" description="Disordered" evidence="1">
    <location>
        <begin position="112"/>
        <end position="137"/>
    </location>
</feature>
<dbReference type="RefSeq" id="WP_319697823.1">
    <property type="nucleotide sequence ID" value="NZ_JARAWN010000401.1"/>
</dbReference>
<gene>
    <name evidence="4" type="ORF">PV367_37735</name>
</gene>
<dbReference type="AlphaFoldDB" id="A0AAJ2PX77"/>
<keyword evidence="2" id="KW-0472">Membrane</keyword>
<proteinExistence type="predicted"/>
<comment type="caution">
    <text evidence="4">The sequence shown here is derived from an EMBL/GenBank/DDBJ whole genome shotgun (WGS) entry which is preliminary data.</text>
</comment>
<feature type="transmembrane region" description="Helical" evidence="2">
    <location>
        <begin position="58"/>
        <end position="76"/>
    </location>
</feature>
<keyword evidence="2" id="KW-0812">Transmembrane</keyword>
<dbReference type="Proteomes" id="UP001273589">
    <property type="component" value="Unassembled WGS sequence"/>
</dbReference>
<reference evidence="4" key="1">
    <citation type="journal article" date="2023" name="Microb. Genom.">
        <title>Mesoterricola silvestris gen. nov., sp. nov., Mesoterricola sediminis sp. nov., Geothrix oryzae sp. nov., Geothrix edaphica sp. nov., Geothrix rubra sp. nov., and Geothrix limicola sp. nov., six novel members of Acidobacteriota isolated from soils.</title>
        <authorList>
            <person name="Weisberg A.J."/>
            <person name="Pearce E."/>
            <person name="Kramer C.G."/>
            <person name="Chang J.H."/>
            <person name="Clarke C.R."/>
        </authorList>
    </citation>
    <scope>NUCLEOTIDE SEQUENCE</scope>
    <source>
        <strain evidence="4">ND06-05F</strain>
    </source>
</reference>
<accession>A0AAJ2PX77</accession>
<name>A0AAJ2PX77_9ACTN</name>
<dbReference type="EMBL" id="JARAWN010000401">
    <property type="protein sequence ID" value="MDX3135409.1"/>
    <property type="molecule type" value="Genomic_DNA"/>
</dbReference>
<feature type="transmembrane region" description="Helical" evidence="2">
    <location>
        <begin position="32"/>
        <end position="49"/>
    </location>
</feature>
<protein>
    <recommendedName>
        <fullName evidence="6">DUF2637 domain-containing protein</fullName>
    </recommendedName>
</protein>
<keyword evidence="2" id="KW-1133">Transmembrane helix</keyword>